<dbReference type="AlphaFoldDB" id="A0A8S1VZ33"/>
<gene>
    <name evidence="1" type="ORF">POCTA_138.1.T0770001</name>
</gene>
<dbReference type="Proteomes" id="UP000683925">
    <property type="component" value="Unassembled WGS sequence"/>
</dbReference>
<keyword evidence="2" id="KW-1185">Reference proteome</keyword>
<accession>A0A8S1VZ33</accession>
<dbReference type="EMBL" id="CAJJDP010000076">
    <property type="protein sequence ID" value="CAD8181385.1"/>
    <property type="molecule type" value="Genomic_DNA"/>
</dbReference>
<sequence length="185" mass="22746">MMMANQEFIRQGTDLILLWQMLSGEIKQYQGDYYKVIQRENLINKFIIKRHQNQQELSQTQFYKNILDQIMYLNNQLMILWRRCINKYNNIYFQFKKKNQNYNYLNHNEIILKIQKQTKQLFELDSQEQQQSKKLTEDNHFIKVIQSHFELLFNSSEYFQTADTFEDCIYENPQIKNQTNENIDK</sequence>
<protein>
    <submittedName>
        <fullName evidence="1">Uncharacterized protein</fullName>
    </submittedName>
</protein>
<comment type="caution">
    <text evidence="1">The sequence shown here is derived from an EMBL/GenBank/DDBJ whole genome shotgun (WGS) entry which is preliminary data.</text>
</comment>
<proteinExistence type="predicted"/>
<evidence type="ECO:0000313" key="1">
    <source>
        <dbReference type="EMBL" id="CAD8181385.1"/>
    </source>
</evidence>
<evidence type="ECO:0000313" key="2">
    <source>
        <dbReference type="Proteomes" id="UP000683925"/>
    </source>
</evidence>
<name>A0A8S1VZ33_PAROT</name>
<reference evidence="1" key="1">
    <citation type="submission" date="2021-01" db="EMBL/GenBank/DDBJ databases">
        <authorList>
            <consortium name="Genoscope - CEA"/>
            <person name="William W."/>
        </authorList>
    </citation>
    <scope>NUCLEOTIDE SEQUENCE</scope>
</reference>
<organism evidence="1 2">
    <name type="scientific">Paramecium octaurelia</name>
    <dbReference type="NCBI Taxonomy" id="43137"/>
    <lineage>
        <taxon>Eukaryota</taxon>
        <taxon>Sar</taxon>
        <taxon>Alveolata</taxon>
        <taxon>Ciliophora</taxon>
        <taxon>Intramacronucleata</taxon>
        <taxon>Oligohymenophorea</taxon>
        <taxon>Peniculida</taxon>
        <taxon>Parameciidae</taxon>
        <taxon>Paramecium</taxon>
    </lineage>
</organism>